<dbReference type="EMBL" id="BK032775">
    <property type="protein sequence ID" value="DAF59719.1"/>
    <property type="molecule type" value="Genomic_DNA"/>
</dbReference>
<dbReference type="Gene3D" id="3.90.460.10">
    <property type="entry name" value="Ferredoxin thioredoxin reductase catalytic beta subunit"/>
    <property type="match status" value="1"/>
</dbReference>
<organism evidence="1">
    <name type="scientific">Siphoviridae sp. ct0Wl9</name>
    <dbReference type="NCBI Taxonomy" id="2827763"/>
    <lineage>
        <taxon>Viruses</taxon>
        <taxon>Duplodnaviria</taxon>
        <taxon>Heunggongvirae</taxon>
        <taxon>Uroviricota</taxon>
        <taxon>Caudoviricetes</taxon>
    </lineage>
</organism>
<proteinExistence type="predicted"/>
<name>A0A8S5T9S4_9CAUD</name>
<sequence>MKIKLTDDVELRKQIQQALKNNENYCPCRLERTEDTKCICKDFREQKSGVCYCGLYIKEED</sequence>
<dbReference type="InterPro" id="IPR004209">
    <property type="entry name" value="FTR_bsu"/>
</dbReference>
<reference evidence="1" key="1">
    <citation type="journal article" date="2021" name="Proc. Natl. Acad. Sci. U.S.A.">
        <title>A Catalog of Tens of Thousands of Viruses from Human Metagenomes Reveals Hidden Associations with Chronic Diseases.</title>
        <authorList>
            <person name="Tisza M.J."/>
            <person name="Buck C.B."/>
        </authorList>
    </citation>
    <scope>NUCLEOTIDE SEQUENCE</scope>
    <source>
        <strain evidence="1">Ct0Wl9</strain>
    </source>
</reference>
<dbReference type="Pfam" id="PF02943">
    <property type="entry name" value="FeThRed_B"/>
    <property type="match status" value="1"/>
</dbReference>
<dbReference type="SUPFAM" id="SSF57662">
    <property type="entry name" value="Ferredoxin thioredoxin reductase (FTR), catalytic beta chain"/>
    <property type="match status" value="1"/>
</dbReference>
<dbReference type="GO" id="GO:0016730">
    <property type="term" value="F:oxidoreductase activity, acting on iron-sulfur proteins as donors"/>
    <property type="evidence" value="ECO:0007669"/>
    <property type="project" value="InterPro"/>
</dbReference>
<evidence type="ECO:0000313" key="1">
    <source>
        <dbReference type="EMBL" id="DAF59719.1"/>
    </source>
</evidence>
<accession>A0A8S5T9S4</accession>
<protein>
    <submittedName>
        <fullName evidence="1">Ferredoxin-thioredoxin reductase</fullName>
    </submittedName>
</protein>
<dbReference type="InterPro" id="IPR036644">
    <property type="entry name" value="FTR_bsu_sf"/>
</dbReference>